<dbReference type="Proteomes" id="UP000316624">
    <property type="component" value="Unassembled WGS sequence"/>
</dbReference>
<evidence type="ECO:0000256" key="1">
    <source>
        <dbReference type="SAM" id="Phobius"/>
    </source>
</evidence>
<keyword evidence="1" id="KW-0472">Membrane</keyword>
<feature type="transmembrane region" description="Helical" evidence="1">
    <location>
        <begin position="33"/>
        <end position="54"/>
    </location>
</feature>
<keyword evidence="3" id="KW-1185">Reference proteome</keyword>
<dbReference type="PANTHER" id="PTHR20992">
    <property type="entry name" value="AT15442P-RELATED"/>
    <property type="match status" value="1"/>
</dbReference>
<evidence type="ECO:0000313" key="2">
    <source>
        <dbReference type="EMBL" id="TWH95898.1"/>
    </source>
</evidence>
<dbReference type="AlphaFoldDB" id="A0A562KKE8"/>
<keyword evidence="1" id="KW-1133">Transmembrane helix</keyword>
<feature type="transmembrane region" description="Helical" evidence="1">
    <location>
        <begin position="224"/>
        <end position="244"/>
    </location>
</feature>
<reference evidence="2 3" key="1">
    <citation type="journal article" date="2015" name="Stand. Genomic Sci.">
        <title>Genomic Encyclopedia of Bacterial and Archaeal Type Strains, Phase III: the genomes of soil and plant-associated and newly described type strains.</title>
        <authorList>
            <person name="Whitman W.B."/>
            <person name="Woyke T."/>
            <person name="Klenk H.P."/>
            <person name="Zhou Y."/>
            <person name="Lilburn T.G."/>
            <person name="Beck B.J."/>
            <person name="De Vos P."/>
            <person name="Vandamme P."/>
            <person name="Eisen J.A."/>
            <person name="Garrity G."/>
            <person name="Hugenholtz P."/>
            <person name="Kyrpides N.C."/>
        </authorList>
    </citation>
    <scope>NUCLEOTIDE SEQUENCE [LARGE SCALE GENOMIC DNA]</scope>
    <source>
        <strain evidence="2 3">CGMCC 1.7748</strain>
    </source>
</reference>
<keyword evidence="1" id="KW-0812">Transmembrane</keyword>
<dbReference type="PANTHER" id="PTHR20992:SF9">
    <property type="entry name" value="AT15442P-RELATED"/>
    <property type="match status" value="1"/>
</dbReference>
<dbReference type="EMBL" id="VLKK01000003">
    <property type="protein sequence ID" value="TWH95898.1"/>
    <property type="molecule type" value="Genomic_DNA"/>
</dbReference>
<evidence type="ECO:0000313" key="3">
    <source>
        <dbReference type="Proteomes" id="UP000316624"/>
    </source>
</evidence>
<sequence length="498" mass="52423">MRWRIRFANAILLPELSPKDAYELRHQVIDEGALTQGYVLMCALSAGIATLGLLQSSTAVVIGAMLISPLMSPIAALGFGFASIDGQRIRDAAKVVLVGALIGVATGMLLTLISPIRTATPEILARTEPTLLDLAVALLSGIAGGYATVLGKGGTAIGVAIATALMPPLATVGYGLGVMNPAYALGAFLLFLTNLSAIAFAFALIARLSGSARPITNVEWKPRYIIAGLAAFFVLATPLAFTLMRVSEETSLRSAARSAIADAIGSNTLSIAQLDIDWPLFGSPQVHAVVVTPRFKEGAEDIVRNLLSHQDREATILLQQIVAADTPSQTRTMIDAALERAAAGIAADAPPVDRIRASIAIPTRGIWTNQADRVVNVEPMAAPDWTLTDYRHAERVANTSSEGWQIRVIPPVTARLLVGHGEAPIAKDTVPTDVAIWAIQRWGMKQVGLAMPPEQAADALISAFENAGISTRPLLVETVDAGTAIIEIVGPPPTTTQP</sequence>
<name>A0A562KKE8_SPHWJ</name>
<accession>A0A562KKE8</accession>
<feature type="transmembrane region" description="Helical" evidence="1">
    <location>
        <begin position="131"/>
        <end position="149"/>
    </location>
</feature>
<feature type="transmembrane region" description="Helical" evidence="1">
    <location>
        <begin position="95"/>
        <end position="116"/>
    </location>
</feature>
<protein>
    <submittedName>
        <fullName evidence="2">Putative hydrophobic protein (TIGR00341 family)</fullName>
    </submittedName>
</protein>
<dbReference type="Pfam" id="PF04087">
    <property type="entry name" value="DUF389"/>
    <property type="match status" value="1"/>
</dbReference>
<dbReference type="InterPro" id="IPR005240">
    <property type="entry name" value="DUF389"/>
</dbReference>
<feature type="transmembrane region" description="Helical" evidence="1">
    <location>
        <begin position="60"/>
        <end position="83"/>
    </location>
</feature>
<comment type="caution">
    <text evidence="2">The sequence shown here is derived from an EMBL/GenBank/DDBJ whole genome shotgun (WGS) entry which is preliminary data.</text>
</comment>
<feature type="transmembrane region" description="Helical" evidence="1">
    <location>
        <begin position="182"/>
        <end position="204"/>
    </location>
</feature>
<organism evidence="2 3">
    <name type="scientific">Sphingobium wenxiniae (strain DSM 21828 / CGMCC 1.7748 / JZ-1)</name>
    <dbReference type="NCBI Taxonomy" id="595605"/>
    <lineage>
        <taxon>Bacteria</taxon>
        <taxon>Pseudomonadati</taxon>
        <taxon>Pseudomonadota</taxon>
        <taxon>Alphaproteobacteria</taxon>
        <taxon>Sphingomonadales</taxon>
        <taxon>Sphingomonadaceae</taxon>
        <taxon>Sphingobium</taxon>
    </lineage>
</organism>
<proteinExistence type="predicted"/>
<dbReference type="RefSeq" id="WP_158636583.1">
    <property type="nucleotide sequence ID" value="NZ_JACIIY010000072.1"/>
</dbReference>
<gene>
    <name evidence="2" type="ORF">IQ35_00985</name>
</gene>
<feature type="transmembrane region" description="Helical" evidence="1">
    <location>
        <begin position="156"/>
        <end position="176"/>
    </location>
</feature>